<dbReference type="RefSeq" id="XP_001322063.1">
    <property type="nucleotide sequence ID" value="XM_001322028.1"/>
</dbReference>
<dbReference type="STRING" id="5722.A2EBX2"/>
<sequence length="934" mass="110758">MDIDYARQFNVCKKTAKLAQAISDFQYRIQKINFEKQVLFNDVDKILNKASDEYKNNMDKIYNDAKSTHDNANNANQIQLQKKFENLVSTYKNNTESIQNNLNSYMKTLQLSIAKLSESIPKNLKSKQETNEIITKMIYKSKKNIENNVNILNETQQKELKEVEIESDKKLQLFKANSRVRIEQLRVDHNKLIEELKNQQKNVKISPNFLKKLENYKEICSQTRDLNDKAAQNIILLQSSFSLFMNQKKILFNEMIQRVFHAVDHSKEIEYMKNELNNNKQSYILIEENLKNELKKKNELFQSILEDLHKQLSDQLTNYNNLIVNYSNSAKNFDSSYIELKNSLEQEKTQLIDEISSNEKELTSKNEKINSKILDFSKSSKKERKLNKKVLLETKKSNNTEKETKEKDFAFEISEKTKIINNSEQNLRNDINKLRNQSKADNKVQLQTLDALNEEKKANLENYEFKLKTIQDETERVISNLNLQIKKEENDLVFNQNQEFKTKFAENQQKLLKLEEELKVKEVEAIKQCNESYNSKIFEIKSKNNFENEIKSENDEYKSIYNDLQKQLKSLQATNPEKEQIFKKSNEEIEKFQSMIEEYKKIIVSERGLLSNFYENAFKNEIERHQNSNRPKSSGRAREQVRKSLQSKIEETKAKTIEETQKLEEFLKILENNFKNQLENGQNTINSIVNSMDYNENQLIYQKQLENSENLANLAEKRSKQEISDYKHQNEEQIKEIESKILNLTENLKNPNLDFSKFTEKLMTIRSANERAYEQIKQSLKRNIDVVFDSATLETKKLFEKYQEIEKKKQRILSESMEMMKRKEIENETFMRSLMNRLSKELIKIQMKNKEKIEKFDEKIESLEKDLNQLSSTFDLSRPRPCDLERIKYLQEDLKSKVSVLRIMSKEFSQYKSMIEKQEKDFNARFGFNLKAFA</sequence>
<evidence type="ECO:0000256" key="2">
    <source>
        <dbReference type="SAM" id="MobiDB-lite"/>
    </source>
</evidence>
<dbReference type="EMBL" id="DS113349">
    <property type="protein sequence ID" value="EAY09840.1"/>
    <property type="molecule type" value="Genomic_DNA"/>
</dbReference>
<proteinExistence type="predicted"/>
<dbReference type="Proteomes" id="UP000001542">
    <property type="component" value="Unassembled WGS sequence"/>
</dbReference>
<dbReference type="OMA" id="STHDNAN"/>
<feature type="coiled-coil region" evidence="1">
    <location>
        <begin position="341"/>
        <end position="372"/>
    </location>
</feature>
<evidence type="ECO:0000313" key="4">
    <source>
        <dbReference type="Proteomes" id="UP000001542"/>
    </source>
</evidence>
<protein>
    <submittedName>
        <fullName evidence="3">Uncharacterized protein</fullName>
    </submittedName>
</protein>
<reference evidence="3" key="2">
    <citation type="journal article" date="2007" name="Science">
        <title>Draft genome sequence of the sexually transmitted pathogen Trichomonas vaginalis.</title>
        <authorList>
            <person name="Carlton J.M."/>
            <person name="Hirt R.P."/>
            <person name="Silva J.C."/>
            <person name="Delcher A.L."/>
            <person name="Schatz M."/>
            <person name="Zhao Q."/>
            <person name="Wortman J.R."/>
            <person name="Bidwell S.L."/>
            <person name="Alsmark U.C.M."/>
            <person name="Besteiro S."/>
            <person name="Sicheritz-Ponten T."/>
            <person name="Noel C.J."/>
            <person name="Dacks J.B."/>
            <person name="Foster P.G."/>
            <person name="Simillion C."/>
            <person name="Van de Peer Y."/>
            <person name="Miranda-Saavedra D."/>
            <person name="Barton G.J."/>
            <person name="Westrop G.D."/>
            <person name="Mueller S."/>
            <person name="Dessi D."/>
            <person name="Fiori P.L."/>
            <person name="Ren Q."/>
            <person name="Paulsen I."/>
            <person name="Zhang H."/>
            <person name="Bastida-Corcuera F.D."/>
            <person name="Simoes-Barbosa A."/>
            <person name="Brown M.T."/>
            <person name="Hayes R.D."/>
            <person name="Mukherjee M."/>
            <person name="Okumura C.Y."/>
            <person name="Schneider R."/>
            <person name="Smith A.J."/>
            <person name="Vanacova S."/>
            <person name="Villalvazo M."/>
            <person name="Haas B.J."/>
            <person name="Pertea M."/>
            <person name="Feldblyum T.V."/>
            <person name="Utterback T.R."/>
            <person name="Shu C.L."/>
            <person name="Osoegawa K."/>
            <person name="de Jong P.J."/>
            <person name="Hrdy I."/>
            <person name="Horvathova L."/>
            <person name="Zubacova Z."/>
            <person name="Dolezal P."/>
            <person name="Malik S.B."/>
            <person name="Logsdon J.M. Jr."/>
            <person name="Henze K."/>
            <person name="Gupta A."/>
            <person name="Wang C.C."/>
            <person name="Dunne R.L."/>
            <person name="Upcroft J.A."/>
            <person name="Upcroft P."/>
            <person name="White O."/>
            <person name="Salzberg S.L."/>
            <person name="Tang P."/>
            <person name="Chiu C.-H."/>
            <person name="Lee Y.-S."/>
            <person name="Embley T.M."/>
            <person name="Coombs G.H."/>
            <person name="Mottram J.C."/>
            <person name="Tachezy J."/>
            <person name="Fraser-Liggett C.M."/>
            <person name="Johnson P.J."/>
        </authorList>
    </citation>
    <scope>NUCLEOTIDE SEQUENCE [LARGE SCALE GENOMIC DNA]</scope>
    <source>
        <strain evidence="3">G3</strain>
    </source>
</reference>
<feature type="coiled-coil region" evidence="1">
    <location>
        <begin position="835"/>
        <end position="873"/>
    </location>
</feature>
<accession>A2EBX2</accession>
<feature type="coiled-coil region" evidence="1">
    <location>
        <begin position="716"/>
        <end position="747"/>
    </location>
</feature>
<dbReference type="VEuPathDB" id="TrichDB:TVAGG3_0652590"/>
<gene>
    <name evidence="3" type="ORF">TVAG_259210</name>
</gene>
<organism evidence="3 4">
    <name type="scientific">Trichomonas vaginalis (strain ATCC PRA-98 / G3)</name>
    <dbReference type="NCBI Taxonomy" id="412133"/>
    <lineage>
        <taxon>Eukaryota</taxon>
        <taxon>Metamonada</taxon>
        <taxon>Parabasalia</taxon>
        <taxon>Trichomonadida</taxon>
        <taxon>Trichomonadidae</taxon>
        <taxon>Trichomonas</taxon>
    </lineage>
</organism>
<dbReference type="SMR" id="A2EBX2"/>
<dbReference type="AlphaFoldDB" id="A2EBX2"/>
<feature type="coiled-coil region" evidence="1">
    <location>
        <begin position="446"/>
        <end position="602"/>
    </location>
</feature>
<dbReference type="VEuPathDB" id="TrichDB:TVAG_259210"/>
<dbReference type="KEGG" id="tva:4767771"/>
<evidence type="ECO:0000256" key="1">
    <source>
        <dbReference type="SAM" id="Coils"/>
    </source>
</evidence>
<feature type="region of interest" description="Disordered" evidence="2">
    <location>
        <begin position="624"/>
        <end position="647"/>
    </location>
</feature>
<reference evidence="3" key="1">
    <citation type="submission" date="2006-10" db="EMBL/GenBank/DDBJ databases">
        <authorList>
            <person name="Amadeo P."/>
            <person name="Zhao Q."/>
            <person name="Wortman J."/>
            <person name="Fraser-Liggett C."/>
            <person name="Carlton J."/>
        </authorList>
    </citation>
    <scope>NUCLEOTIDE SEQUENCE</scope>
    <source>
        <strain evidence="3">G3</strain>
    </source>
</reference>
<feature type="compositionally biased region" description="Basic and acidic residues" evidence="2">
    <location>
        <begin position="636"/>
        <end position="647"/>
    </location>
</feature>
<dbReference type="InParanoid" id="A2EBX2"/>
<name>A2EBX2_TRIV3</name>
<feature type="coiled-coil region" evidence="1">
    <location>
        <begin position="142"/>
        <end position="202"/>
    </location>
</feature>
<feature type="coiled-coil region" evidence="1">
    <location>
        <begin position="273"/>
        <end position="311"/>
    </location>
</feature>
<keyword evidence="4" id="KW-1185">Reference proteome</keyword>
<evidence type="ECO:0000313" key="3">
    <source>
        <dbReference type="EMBL" id="EAY09840.1"/>
    </source>
</evidence>
<keyword evidence="1" id="KW-0175">Coiled coil</keyword>